<accession>X1S9D7</accession>
<dbReference type="EMBL" id="BARW01011704">
    <property type="protein sequence ID" value="GAI75726.1"/>
    <property type="molecule type" value="Genomic_DNA"/>
</dbReference>
<dbReference type="AlphaFoldDB" id="X1S9D7"/>
<protein>
    <submittedName>
        <fullName evidence="1">Uncharacterized protein</fullName>
    </submittedName>
</protein>
<proteinExistence type="predicted"/>
<name>X1S9D7_9ZZZZ</name>
<gene>
    <name evidence="1" type="ORF">S12H4_22447</name>
</gene>
<evidence type="ECO:0000313" key="1">
    <source>
        <dbReference type="EMBL" id="GAI75726.1"/>
    </source>
</evidence>
<comment type="caution">
    <text evidence="1">The sequence shown here is derived from an EMBL/GenBank/DDBJ whole genome shotgun (WGS) entry which is preliminary data.</text>
</comment>
<organism evidence="1">
    <name type="scientific">marine sediment metagenome</name>
    <dbReference type="NCBI Taxonomy" id="412755"/>
    <lineage>
        <taxon>unclassified sequences</taxon>
        <taxon>metagenomes</taxon>
        <taxon>ecological metagenomes</taxon>
    </lineage>
</organism>
<reference evidence="1" key="1">
    <citation type="journal article" date="2014" name="Front. Microbiol.">
        <title>High frequency of phylogenetically diverse reductive dehalogenase-homologous genes in deep subseafloor sedimentary metagenomes.</title>
        <authorList>
            <person name="Kawai M."/>
            <person name="Futagami T."/>
            <person name="Toyoda A."/>
            <person name="Takaki Y."/>
            <person name="Nishi S."/>
            <person name="Hori S."/>
            <person name="Arai W."/>
            <person name="Tsubouchi T."/>
            <person name="Morono Y."/>
            <person name="Uchiyama I."/>
            <person name="Ito T."/>
            <person name="Fujiyama A."/>
            <person name="Inagaki F."/>
            <person name="Takami H."/>
        </authorList>
    </citation>
    <scope>NUCLEOTIDE SEQUENCE</scope>
    <source>
        <strain evidence="1">Expedition CK06-06</strain>
    </source>
</reference>
<sequence>MQIIKNIAYIKQGDEVKAVLLVDNWYYIRRYFNEQFLVYYCNLEYQARFGGKDEDSKNEIG</sequence>